<dbReference type="AlphaFoldDB" id="V4C674"/>
<evidence type="ECO:0000259" key="5">
    <source>
        <dbReference type="Pfam" id="PF04500"/>
    </source>
</evidence>
<dbReference type="Gene3D" id="2.20.25.240">
    <property type="match status" value="1"/>
</dbReference>
<dbReference type="PANTHER" id="PTHR20956">
    <property type="entry name" value="HEH2P"/>
    <property type="match status" value="1"/>
</dbReference>
<dbReference type="Proteomes" id="UP000030746">
    <property type="component" value="Unassembled WGS sequence"/>
</dbReference>
<proteinExistence type="predicted"/>
<feature type="compositionally biased region" description="Polar residues" evidence="4">
    <location>
        <begin position="259"/>
        <end position="271"/>
    </location>
</feature>
<dbReference type="GO" id="GO:0008270">
    <property type="term" value="F:zinc ion binding"/>
    <property type="evidence" value="ECO:0007669"/>
    <property type="project" value="UniProtKB-KW"/>
</dbReference>
<dbReference type="GeneID" id="20242816"/>
<dbReference type="HOGENOM" id="CLU_837543_0_0_1"/>
<dbReference type="CTD" id="20242816"/>
<keyword evidence="2" id="KW-0863">Zinc-finger</keyword>
<dbReference type="PANTHER" id="PTHR20956:SF12">
    <property type="entry name" value="FLYWCH-TYPE DOMAIN-CONTAINING PROTEIN"/>
    <property type="match status" value="1"/>
</dbReference>
<evidence type="ECO:0000313" key="6">
    <source>
        <dbReference type="EMBL" id="ESO97134.1"/>
    </source>
</evidence>
<dbReference type="KEGG" id="lgi:LOTGIDRAFT_174593"/>
<reference evidence="6 7" key="1">
    <citation type="journal article" date="2013" name="Nature">
        <title>Insights into bilaterian evolution from three spiralian genomes.</title>
        <authorList>
            <person name="Simakov O."/>
            <person name="Marletaz F."/>
            <person name="Cho S.J."/>
            <person name="Edsinger-Gonzales E."/>
            <person name="Havlak P."/>
            <person name="Hellsten U."/>
            <person name="Kuo D.H."/>
            <person name="Larsson T."/>
            <person name="Lv J."/>
            <person name="Arendt D."/>
            <person name="Savage R."/>
            <person name="Osoegawa K."/>
            <person name="de Jong P."/>
            <person name="Grimwood J."/>
            <person name="Chapman J.A."/>
            <person name="Shapiro H."/>
            <person name="Aerts A."/>
            <person name="Otillar R.P."/>
            <person name="Terry A.Y."/>
            <person name="Boore J.L."/>
            <person name="Grigoriev I.V."/>
            <person name="Lindberg D.R."/>
            <person name="Seaver E.C."/>
            <person name="Weisblat D.A."/>
            <person name="Putnam N.H."/>
            <person name="Rokhsar D.S."/>
        </authorList>
    </citation>
    <scope>NUCLEOTIDE SEQUENCE [LARGE SCALE GENOMIC DNA]</scope>
</reference>
<keyword evidence="7" id="KW-1185">Reference proteome</keyword>
<feature type="domain" description="FLYWCH-type" evidence="5">
    <location>
        <begin position="155"/>
        <end position="211"/>
    </location>
</feature>
<sequence length="332" mass="36906">MVGDIKKLRTAAGLKGFAWSETDETVDPWLSKFFAYLKRNQAIQSGKGTNTNVGKMAKLYYVQKEAGMQTDKSDIKALLHVPLMRKFYTRLTNDLDGSGNGYGLQPSAMKNEFSAFEHFRKFLQYDCGLATTDPMFDADITTAEALVTFTVVESSTQRGKRKLVSSDGHSFTYKRRTKSRTDWRCSIRNKSVSCPVVVRQEEDTFSVLNEHTEMDLNTAVSLMNELLDAEESDASDNSDTGVVSLESVPSAETVITSLRQTFESNKASDTDTGSEEEDVDGDLNDPDYIPKLNDSTDISFIVEDPQISTTTTPIIDTTKPSTSTTQSFFPKL</sequence>
<evidence type="ECO:0000256" key="1">
    <source>
        <dbReference type="ARBA" id="ARBA00022723"/>
    </source>
</evidence>
<feature type="compositionally biased region" description="Acidic residues" evidence="4">
    <location>
        <begin position="272"/>
        <end position="285"/>
    </location>
</feature>
<dbReference type="OrthoDB" id="6287690at2759"/>
<evidence type="ECO:0000256" key="2">
    <source>
        <dbReference type="ARBA" id="ARBA00022771"/>
    </source>
</evidence>
<name>V4C674_LOTGI</name>
<keyword evidence="1" id="KW-0479">Metal-binding</keyword>
<evidence type="ECO:0000313" key="7">
    <source>
        <dbReference type="Proteomes" id="UP000030746"/>
    </source>
</evidence>
<dbReference type="RefSeq" id="XP_009052182.1">
    <property type="nucleotide sequence ID" value="XM_009053934.1"/>
</dbReference>
<gene>
    <name evidence="6" type="ORF">LOTGIDRAFT_174593</name>
</gene>
<keyword evidence="3" id="KW-0862">Zinc</keyword>
<evidence type="ECO:0000256" key="3">
    <source>
        <dbReference type="ARBA" id="ARBA00022833"/>
    </source>
</evidence>
<protein>
    <recommendedName>
        <fullName evidence="5">FLYWCH-type domain-containing protein</fullName>
    </recommendedName>
</protein>
<dbReference type="InterPro" id="IPR007588">
    <property type="entry name" value="Znf_FLYWCH"/>
</dbReference>
<feature type="region of interest" description="Disordered" evidence="4">
    <location>
        <begin position="259"/>
        <end position="286"/>
    </location>
</feature>
<accession>V4C674</accession>
<dbReference type="Pfam" id="PF04500">
    <property type="entry name" value="FLYWCH"/>
    <property type="match status" value="1"/>
</dbReference>
<feature type="region of interest" description="Disordered" evidence="4">
    <location>
        <begin position="311"/>
        <end position="332"/>
    </location>
</feature>
<dbReference type="EMBL" id="KB201329">
    <property type="protein sequence ID" value="ESO97134.1"/>
    <property type="molecule type" value="Genomic_DNA"/>
</dbReference>
<evidence type="ECO:0000256" key="4">
    <source>
        <dbReference type="SAM" id="MobiDB-lite"/>
    </source>
</evidence>
<organism evidence="6 7">
    <name type="scientific">Lottia gigantea</name>
    <name type="common">Giant owl limpet</name>
    <dbReference type="NCBI Taxonomy" id="225164"/>
    <lineage>
        <taxon>Eukaryota</taxon>
        <taxon>Metazoa</taxon>
        <taxon>Spiralia</taxon>
        <taxon>Lophotrochozoa</taxon>
        <taxon>Mollusca</taxon>
        <taxon>Gastropoda</taxon>
        <taxon>Patellogastropoda</taxon>
        <taxon>Lottioidea</taxon>
        <taxon>Lottiidae</taxon>
        <taxon>Lottia</taxon>
    </lineage>
</organism>